<evidence type="ECO:0000313" key="1">
    <source>
        <dbReference type="EMBL" id="KAI7844694.1"/>
    </source>
</evidence>
<evidence type="ECO:0000313" key="2">
    <source>
        <dbReference type="Proteomes" id="UP001205105"/>
    </source>
</evidence>
<sequence>MSCRPLVTVAVRLGLVTLPAITLNAAYHADAALTAGTPLLLLAWRAVLASRVCVLLLPALSRRTSLIPQASQTMAAEVRCEVGLSLIALALARQYNEQVCATPLFQDSQVQGLLSGISQFAAALADPSNLATAQPGAAAAAAAEAAAAHSCTRVVAFLQLTLGCILPTAVYLWSEGELARQYIQDEQERKRAGWELRLLAWVGSKREESGAAPFLLPSLAAVAACWLLAGVL</sequence>
<dbReference type="EMBL" id="JADXDR010000025">
    <property type="protein sequence ID" value="KAI7844694.1"/>
    <property type="molecule type" value="Genomic_DNA"/>
</dbReference>
<protein>
    <submittedName>
        <fullName evidence="1">Uncharacterized protein</fullName>
    </submittedName>
</protein>
<comment type="caution">
    <text evidence="1">The sequence shown here is derived from an EMBL/GenBank/DDBJ whole genome shotgun (WGS) entry which is preliminary data.</text>
</comment>
<accession>A0AAD5E1Q5</accession>
<dbReference type="AlphaFoldDB" id="A0AAD5E1Q5"/>
<name>A0AAD5E1Q5_9CHLO</name>
<keyword evidence="2" id="KW-1185">Reference proteome</keyword>
<gene>
    <name evidence="1" type="ORF">COHA_001782</name>
</gene>
<reference evidence="1" key="1">
    <citation type="submission" date="2020-11" db="EMBL/GenBank/DDBJ databases">
        <title>Chlorella ohadii genome sequencing and assembly.</title>
        <authorList>
            <person name="Murik O."/>
            <person name="Treves H."/>
            <person name="Kedem I."/>
            <person name="Shotland Y."/>
            <person name="Kaplan A."/>
        </authorList>
    </citation>
    <scope>NUCLEOTIDE SEQUENCE</scope>
    <source>
        <strain evidence="1">1</strain>
    </source>
</reference>
<proteinExistence type="predicted"/>
<dbReference type="Proteomes" id="UP001205105">
    <property type="component" value="Unassembled WGS sequence"/>
</dbReference>
<organism evidence="1 2">
    <name type="scientific">Chlorella ohadii</name>
    <dbReference type="NCBI Taxonomy" id="2649997"/>
    <lineage>
        <taxon>Eukaryota</taxon>
        <taxon>Viridiplantae</taxon>
        <taxon>Chlorophyta</taxon>
        <taxon>core chlorophytes</taxon>
        <taxon>Trebouxiophyceae</taxon>
        <taxon>Chlorellales</taxon>
        <taxon>Chlorellaceae</taxon>
        <taxon>Chlorella clade</taxon>
        <taxon>Chlorella</taxon>
    </lineage>
</organism>